<evidence type="ECO:0000259" key="1">
    <source>
        <dbReference type="Pfam" id="PF07883"/>
    </source>
</evidence>
<dbReference type="OrthoDB" id="9791637at2"/>
<dbReference type="STRING" id="1122125.GCA_000423185_05594"/>
<dbReference type="Pfam" id="PF07883">
    <property type="entry name" value="Cupin_2"/>
    <property type="match status" value="1"/>
</dbReference>
<dbReference type="CDD" id="cd06979">
    <property type="entry name" value="cupin_RemF-like"/>
    <property type="match status" value="1"/>
</dbReference>
<dbReference type="EMBL" id="NHON01000196">
    <property type="protein sequence ID" value="OWJ55881.1"/>
    <property type="molecule type" value="Genomic_DNA"/>
</dbReference>
<dbReference type="InterPro" id="IPR014710">
    <property type="entry name" value="RmlC-like_jellyroll"/>
</dbReference>
<dbReference type="AlphaFoldDB" id="A0A211YSH1"/>
<organism evidence="2 3">
    <name type="scientific">Inquilinus limosus</name>
    <dbReference type="NCBI Taxonomy" id="171674"/>
    <lineage>
        <taxon>Bacteria</taxon>
        <taxon>Pseudomonadati</taxon>
        <taxon>Pseudomonadota</taxon>
        <taxon>Alphaproteobacteria</taxon>
        <taxon>Rhodospirillales</taxon>
        <taxon>Rhodospirillaceae</taxon>
        <taxon>Inquilinus</taxon>
    </lineage>
</organism>
<dbReference type="PANTHER" id="PTHR36440">
    <property type="entry name" value="PUTATIVE (AFU_ORTHOLOGUE AFUA_8G07350)-RELATED"/>
    <property type="match status" value="1"/>
</dbReference>
<dbReference type="RefSeq" id="WP_088158083.1">
    <property type="nucleotide sequence ID" value="NZ_NHON01000196.1"/>
</dbReference>
<evidence type="ECO:0000313" key="3">
    <source>
        <dbReference type="Proteomes" id="UP000196655"/>
    </source>
</evidence>
<name>A0A211YSH1_9PROT</name>
<evidence type="ECO:0000313" key="2">
    <source>
        <dbReference type="EMBL" id="OWJ55881.1"/>
    </source>
</evidence>
<dbReference type="Proteomes" id="UP000196655">
    <property type="component" value="Unassembled WGS sequence"/>
</dbReference>
<comment type="caution">
    <text evidence="2">The sequence shown here is derived from an EMBL/GenBank/DDBJ whole genome shotgun (WGS) entry which is preliminary data.</text>
</comment>
<dbReference type="Gene3D" id="2.60.120.10">
    <property type="entry name" value="Jelly Rolls"/>
    <property type="match status" value="1"/>
</dbReference>
<feature type="domain" description="Cupin type-2" evidence="1">
    <location>
        <begin position="32"/>
        <end position="101"/>
    </location>
</feature>
<dbReference type="InterPro" id="IPR011051">
    <property type="entry name" value="RmlC_Cupin_sf"/>
</dbReference>
<reference evidence="2" key="1">
    <citation type="submission" date="2017-05" db="EMBL/GenBank/DDBJ databases">
        <authorList>
            <person name="Song R."/>
            <person name="Chenine A.L."/>
            <person name="Ruprecht R.M."/>
        </authorList>
    </citation>
    <scope>NUCLEOTIDE SEQUENCE [LARGE SCALE GENOMIC DNA]</scope>
    <source>
        <strain evidence="2">I</strain>
    </source>
</reference>
<keyword evidence="3" id="KW-1185">Reference proteome</keyword>
<dbReference type="InterPro" id="IPR013096">
    <property type="entry name" value="Cupin_2"/>
</dbReference>
<sequence>MGGQTETIRMGGLALEFLHDKDSTAGSLDAFRMTVHPNARMPVPHYHESWDEVAYGLAGTLTFQVDGRDVPVGPGDTVFIRRGIVHGFRNDTQAPATCLSVLTPGVLGPGYFREVAALAAGGAPDPARMKEVMRRHGLVPVAPGA</sequence>
<protein>
    <submittedName>
        <fullName evidence="2">Cupin</fullName>
    </submittedName>
</protein>
<dbReference type="PANTHER" id="PTHR36440:SF1">
    <property type="entry name" value="PUTATIVE (AFU_ORTHOLOGUE AFUA_8G07350)-RELATED"/>
    <property type="match status" value="1"/>
</dbReference>
<accession>A0A211YSH1</accession>
<proteinExistence type="predicted"/>
<dbReference type="InterPro" id="IPR053146">
    <property type="entry name" value="QDO-like"/>
</dbReference>
<dbReference type="SUPFAM" id="SSF51182">
    <property type="entry name" value="RmlC-like cupins"/>
    <property type="match status" value="1"/>
</dbReference>
<gene>
    <name evidence="2" type="ORF">BWR60_35755</name>
</gene>